<dbReference type="PANTHER" id="PTHR47635">
    <property type="entry name" value="CUB DOMAIN-CONTAINING PROTEIN"/>
    <property type="match status" value="1"/>
</dbReference>
<organism evidence="5 6">
    <name type="scientific">Pontibacter burrus</name>
    <dbReference type="NCBI Taxonomy" id="2704466"/>
    <lineage>
        <taxon>Bacteria</taxon>
        <taxon>Pseudomonadati</taxon>
        <taxon>Bacteroidota</taxon>
        <taxon>Cytophagia</taxon>
        <taxon>Cytophagales</taxon>
        <taxon>Hymenobacteraceae</taxon>
        <taxon>Pontibacter</taxon>
    </lineage>
</organism>
<dbReference type="InterPro" id="IPR001791">
    <property type="entry name" value="Laminin_G"/>
</dbReference>
<dbReference type="SMART" id="SM00560">
    <property type="entry name" value="LamGL"/>
    <property type="match status" value="2"/>
</dbReference>
<dbReference type="GO" id="GO:0005975">
    <property type="term" value="P:carbohydrate metabolic process"/>
    <property type="evidence" value="ECO:0007669"/>
    <property type="project" value="UniProtKB-ARBA"/>
</dbReference>
<dbReference type="GO" id="GO:0016020">
    <property type="term" value="C:membrane"/>
    <property type="evidence" value="ECO:0007669"/>
    <property type="project" value="InterPro"/>
</dbReference>
<sequence length="747" mass="83123">MVAANRRLQFCVSLIIAFTFFLANSVQAQCPSGIVHYFPLDEAAGPTYTDNASGIKAECTNCPSPVASMFAGGQKFNGTSQGLIINEKEGFEWGHYDSFTIEMWVQVTGSAPNNRVIMGRTAKDSGMSWWVGLDPEGYAMFELYDMQRSGFWIEKSGKKINDGKWHHIVIMRHGTHMRNRLYIDGYKVAEYRYEYSDNFFSSAPVTIGYLDLGDGYRYNGAVDEIIVYNRALEENEVRARYNNGASVYCGNKQIAPTITSDPVTFGVAGQPYIYDVQAIGNPAPVYSLKETAPGMAINASTGKITWTPPAAGKHKVTVLVKNSAGQAEQSFTIDVKNNIDESTGMRHHWMLHETSGQHFKDYYTPYDATCEPGERPAPIPGVISGGQRFDGTSSGLDVKQSYNFNWEPDESFTIELWVRTTASPSENQVIIGRQGMDSDLHWWIGMGKDGRAAFDLRDIMWQGAMVQNRGPVLNDGKWHQVVAVRDGAGGINKLYVDGEKVGESSVRYANGFASLSPVNMGYLNLSDKYRYKGDLDEVKLFGRALSDAEIRKRYETVFDGIVELIKFEGQFQGQSVLLNWETQTENELSHFVVERSENGLDFTEIGTVDANGTSSTLLAYNYTDKQPLKGTSYYRLRIVKSSGARTFSNIVIIEFGGTLMSMFYMYPNPIQSGELSVEVTNLVPDEQATFMLSDLTGKKLMVQQVQVEGNGTLNLKAIVPEELRGGMYLVTIVTKAKKLSRKLVVLD</sequence>
<dbReference type="GO" id="GO:0004553">
    <property type="term" value="F:hydrolase activity, hydrolyzing O-glycosyl compounds"/>
    <property type="evidence" value="ECO:0007669"/>
    <property type="project" value="UniProtKB-ARBA"/>
</dbReference>
<dbReference type="Pfam" id="PF13385">
    <property type="entry name" value="Laminin_G_3"/>
    <property type="match status" value="2"/>
</dbReference>
<feature type="domain" description="Laminin G" evidence="4">
    <location>
        <begin position="73"/>
        <end position="249"/>
    </location>
</feature>
<dbReference type="PROSITE" id="PS50025">
    <property type="entry name" value="LAM_G_DOMAIN"/>
    <property type="match status" value="1"/>
</dbReference>
<dbReference type="InterPro" id="IPR013783">
    <property type="entry name" value="Ig-like_fold"/>
</dbReference>
<dbReference type="Gene3D" id="2.60.40.10">
    <property type="entry name" value="Immunoglobulins"/>
    <property type="match status" value="2"/>
</dbReference>
<dbReference type="RefSeq" id="WP_204282062.1">
    <property type="nucleotide sequence ID" value="NZ_JAAGWD010000007.1"/>
</dbReference>
<dbReference type="Gene3D" id="2.60.120.200">
    <property type="match status" value="2"/>
</dbReference>
<evidence type="ECO:0000256" key="3">
    <source>
        <dbReference type="SAM" id="SignalP"/>
    </source>
</evidence>
<dbReference type="InterPro" id="IPR013320">
    <property type="entry name" value="ConA-like_dom_sf"/>
</dbReference>
<dbReference type="InterPro" id="IPR015919">
    <property type="entry name" value="Cadherin-like_sf"/>
</dbReference>
<keyword evidence="1 3" id="KW-0732">Signal</keyword>
<feature type="signal peptide" evidence="3">
    <location>
        <begin position="1"/>
        <end position="28"/>
    </location>
</feature>
<gene>
    <name evidence="5" type="ORF">GXP69_15900</name>
</gene>
<evidence type="ECO:0000256" key="2">
    <source>
        <dbReference type="ARBA" id="ARBA00023157"/>
    </source>
</evidence>
<dbReference type="Proteomes" id="UP000474777">
    <property type="component" value="Unassembled WGS sequence"/>
</dbReference>
<dbReference type="AlphaFoldDB" id="A0A6B3LTM7"/>
<comment type="caution">
    <text evidence="5">The sequence shown here is derived from an EMBL/GenBank/DDBJ whole genome shotgun (WGS) entry which is preliminary data.</text>
</comment>
<dbReference type="InterPro" id="IPR006558">
    <property type="entry name" value="LamG-like"/>
</dbReference>
<keyword evidence="2" id="KW-1015">Disulfide bond</keyword>
<dbReference type="EMBL" id="JAAGWD010000007">
    <property type="protein sequence ID" value="NEM99183.1"/>
    <property type="molecule type" value="Genomic_DNA"/>
</dbReference>
<dbReference type="InterPro" id="IPR026444">
    <property type="entry name" value="Secre_tail"/>
</dbReference>
<dbReference type="SUPFAM" id="SSF49899">
    <property type="entry name" value="Concanavalin A-like lectins/glucanases"/>
    <property type="match status" value="2"/>
</dbReference>
<dbReference type="CDD" id="cd00110">
    <property type="entry name" value="LamG"/>
    <property type="match status" value="1"/>
</dbReference>
<name>A0A6B3LTM7_9BACT</name>
<dbReference type="PANTHER" id="PTHR47635:SF2">
    <property type="entry name" value="LAMG-LIKE JELLYROLL FOLD DOMAIN-CONTAINING PROTEIN"/>
    <property type="match status" value="1"/>
</dbReference>
<dbReference type="NCBIfam" id="TIGR04183">
    <property type="entry name" value="Por_Secre_tail"/>
    <property type="match status" value="1"/>
</dbReference>
<proteinExistence type="predicted"/>
<evidence type="ECO:0000259" key="4">
    <source>
        <dbReference type="PROSITE" id="PS50025"/>
    </source>
</evidence>
<reference evidence="5 6" key="1">
    <citation type="submission" date="2020-02" db="EMBL/GenBank/DDBJ databases">
        <authorList>
            <person name="Kim M.K."/>
        </authorList>
    </citation>
    <scope>NUCLEOTIDE SEQUENCE [LARGE SCALE GENOMIC DNA]</scope>
    <source>
        <strain evidence="5 6">BT327</strain>
    </source>
</reference>
<evidence type="ECO:0000256" key="1">
    <source>
        <dbReference type="ARBA" id="ARBA00022729"/>
    </source>
</evidence>
<evidence type="ECO:0000313" key="5">
    <source>
        <dbReference type="EMBL" id="NEM99183.1"/>
    </source>
</evidence>
<protein>
    <submittedName>
        <fullName evidence="5">T9SS type A sorting domain-containing protein</fullName>
    </submittedName>
</protein>
<dbReference type="GO" id="GO:0005509">
    <property type="term" value="F:calcium ion binding"/>
    <property type="evidence" value="ECO:0007669"/>
    <property type="project" value="InterPro"/>
</dbReference>
<accession>A0A6B3LTM7</accession>
<dbReference type="Pfam" id="PF05345">
    <property type="entry name" value="He_PIG"/>
    <property type="match status" value="1"/>
</dbReference>
<feature type="chain" id="PRO_5025570582" evidence="3">
    <location>
        <begin position="29"/>
        <end position="747"/>
    </location>
</feature>
<dbReference type="SUPFAM" id="SSF49313">
    <property type="entry name" value="Cadherin-like"/>
    <property type="match status" value="1"/>
</dbReference>
<keyword evidence="6" id="KW-1185">Reference proteome</keyword>
<evidence type="ECO:0000313" key="6">
    <source>
        <dbReference type="Proteomes" id="UP000474777"/>
    </source>
</evidence>